<dbReference type="InterPro" id="IPR036866">
    <property type="entry name" value="RibonucZ/Hydroxyglut_hydro"/>
</dbReference>
<dbReference type="EMBL" id="CAKLDI010000001">
    <property type="protein sequence ID" value="CAH0533585.1"/>
    <property type="molecule type" value="Genomic_DNA"/>
</dbReference>
<evidence type="ECO:0000313" key="2">
    <source>
        <dbReference type="Proteomes" id="UP000838672"/>
    </source>
</evidence>
<keyword evidence="2" id="KW-1185">Reference proteome</keyword>
<evidence type="ECO:0008006" key="3">
    <source>
        <dbReference type="Google" id="ProtNLM"/>
    </source>
</evidence>
<dbReference type="InterPro" id="IPR025638">
    <property type="entry name" value="DUF4336"/>
</dbReference>
<name>A0ABM8ZTD9_9VIBR</name>
<gene>
    <name evidence="1" type="ORF">VST7929_01455</name>
</gene>
<dbReference type="PANTHER" id="PTHR33835">
    <property type="entry name" value="YALI0C07656P"/>
    <property type="match status" value="1"/>
</dbReference>
<accession>A0ABM8ZTD9</accession>
<dbReference type="SUPFAM" id="SSF56281">
    <property type="entry name" value="Metallo-hydrolase/oxidoreductase"/>
    <property type="match status" value="1"/>
</dbReference>
<dbReference type="Pfam" id="PF14234">
    <property type="entry name" value="DUF4336"/>
    <property type="match status" value="1"/>
</dbReference>
<proteinExistence type="predicted"/>
<dbReference type="Proteomes" id="UP000838672">
    <property type="component" value="Unassembled WGS sequence"/>
</dbReference>
<sequence>MNQLSDHVWVFNGKPVTFMTLPFTTRMTIVKLSDTTLWVHSPIKLTAELKAQVNAIGKVQYLIAPNHLHHLFLKEWQATYPEAKTYGTQEVIKKRADLSFTASLTSDKTYPWSEEIDSLLFTGSPLMQESVFFHRASKSLILTDLIENFPPSDFTRIQRMFAKVTGILAPNGQTPIDWRMSFLFHKKEARKHYLQMASWQPQRIILAHGEIIHRDAVAFLERSFRWLNLSSKHISKSK</sequence>
<protein>
    <recommendedName>
        <fullName evidence="3">DUF4336 domain-containing protein</fullName>
    </recommendedName>
</protein>
<dbReference type="PANTHER" id="PTHR33835:SF1">
    <property type="entry name" value="METALLO-BETA-LACTAMASE DOMAIN-CONTAINING PROTEIN"/>
    <property type="match status" value="1"/>
</dbReference>
<dbReference type="RefSeq" id="WP_237466022.1">
    <property type="nucleotide sequence ID" value="NZ_CAKLDI010000001.1"/>
</dbReference>
<comment type="caution">
    <text evidence="1">The sequence shown here is derived from an EMBL/GenBank/DDBJ whole genome shotgun (WGS) entry which is preliminary data.</text>
</comment>
<organism evidence="1 2">
    <name type="scientific">Vibrio stylophorae</name>
    <dbReference type="NCBI Taxonomy" id="659351"/>
    <lineage>
        <taxon>Bacteria</taxon>
        <taxon>Pseudomonadati</taxon>
        <taxon>Pseudomonadota</taxon>
        <taxon>Gammaproteobacteria</taxon>
        <taxon>Vibrionales</taxon>
        <taxon>Vibrionaceae</taxon>
        <taxon>Vibrio</taxon>
    </lineage>
</organism>
<evidence type="ECO:0000313" key="1">
    <source>
        <dbReference type="EMBL" id="CAH0533585.1"/>
    </source>
</evidence>
<reference evidence="1" key="1">
    <citation type="submission" date="2021-11" db="EMBL/GenBank/DDBJ databases">
        <authorList>
            <person name="Rodrigo-Torres L."/>
            <person name="Arahal R. D."/>
            <person name="Lucena T."/>
        </authorList>
    </citation>
    <scope>NUCLEOTIDE SEQUENCE</scope>
    <source>
        <strain evidence="1">CECT 7929</strain>
    </source>
</reference>